<protein>
    <recommendedName>
        <fullName evidence="10">Thiamine pyrimidine synthase</fullName>
    </recommendedName>
</protein>
<dbReference type="SUPFAM" id="SSF53850">
    <property type="entry name" value="Periplasmic binding protein-like II"/>
    <property type="match status" value="1"/>
</dbReference>
<sequence>MKQRITWFGTLGSLAAVGALVLSGCSSDGNTPASSDASGALTPITLQLQWFAQAQFAGYYAAVDQGYYEDEGLDVTIDEGGADIVPQDVLAAGDADYAISWVPKVLGSIEQGANITDVAQIFERSATTQISLKDKNITTAADLAGKNVGSWGYGNEWELFAGMQKSGVELGDINLIQQAFDMTGFLAGDIDAAQAMTYNEYAQVLETVNPDTGELFQPDELNVIDWNDEGTAMLQDSIWANADKLESDADYADNTVKFIKASIKGWIYAANNPEEAASIVTAAGSTLGESHQLWMTNEVSKLIFPSSNGVGMIDEAAWANTVDIAMNTKNETGATIITTEPPATAYSNEYVTKALDELKAEGVDVLGTDWKPTEVTLNEGGN</sequence>
<comment type="catalytic activity">
    <reaction evidence="11">
        <text>N(6)-(pyridoxal phosphate)-L-lysyl-[4-amino-5-hydroxymethyl-2-methylpyrimidine phosphate synthase] + L-histidyl-[4-amino-5-hydroxymethyl-2-methylpyrimidine phosphate synthase] + 2 Fe(3+) + 4 H2O = L-lysyl-[4-amino-5-hydroxymethyl-2-methylpyrimidine phosphate synthase] + (2S)-2-amino-5-hydroxy-4-oxopentanoyl-[4-amino-5-hydroxymethyl-2-methylpyrimidine phosphate synthase] + 4-amino-2-methyl-5-(phosphooxymethyl)pyrimidine + 3-oxopropanoate + 2 Fe(2+) + 2 H(+)</text>
        <dbReference type="Rhea" id="RHEA:65756"/>
        <dbReference type="Rhea" id="RHEA-COMP:16892"/>
        <dbReference type="Rhea" id="RHEA-COMP:16893"/>
        <dbReference type="Rhea" id="RHEA-COMP:16894"/>
        <dbReference type="Rhea" id="RHEA-COMP:16895"/>
        <dbReference type="ChEBI" id="CHEBI:15377"/>
        <dbReference type="ChEBI" id="CHEBI:15378"/>
        <dbReference type="ChEBI" id="CHEBI:29033"/>
        <dbReference type="ChEBI" id="CHEBI:29034"/>
        <dbReference type="ChEBI" id="CHEBI:29969"/>
        <dbReference type="ChEBI" id="CHEBI:29979"/>
        <dbReference type="ChEBI" id="CHEBI:33190"/>
        <dbReference type="ChEBI" id="CHEBI:58354"/>
        <dbReference type="ChEBI" id="CHEBI:143915"/>
        <dbReference type="ChEBI" id="CHEBI:157692"/>
    </reaction>
    <physiologicalReaction direction="left-to-right" evidence="11">
        <dbReference type="Rhea" id="RHEA:65757"/>
    </physiologicalReaction>
</comment>
<dbReference type="InterPro" id="IPR027939">
    <property type="entry name" value="NMT1/THI5"/>
</dbReference>
<keyword evidence="12" id="KW-0732">Signal</keyword>
<dbReference type="GO" id="GO:0046872">
    <property type="term" value="F:metal ion binding"/>
    <property type="evidence" value="ECO:0007669"/>
    <property type="project" value="UniProtKB-KW"/>
</dbReference>
<dbReference type="RefSeq" id="WP_134512831.1">
    <property type="nucleotide sequence ID" value="NZ_SOHJ01000001.1"/>
</dbReference>
<reference evidence="14 15" key="1">
    <citation type="submission" date="2019-03" db="EMBL/GenBank/DDBJ databases">
        <title>Genomics of glacier-inhabiting Cryobacterium strains.</title>
        <authorList>
            <person name="Liu Q."/>
            <person name="Xin Y.-H."/>
        </authorList>
    </citation>
    <scope>NUCLEOTIDE SEQUENCE [LARGE SCALE GENOMIC DNA]</scope>
    <source>
        <strain evidence="14 15">Sr39</strain>
    </source>
</reference>
<comment type="pathway">
    <text evidence="2">Cofactor biosynthesis; thiamine diphosphate biosynthesis.</text>
</comment>
<feature type="domain" description="SsuA/THI5-like" evidence="13">
    <location>
        <begin position="54"/>
        <end position="276"/>
    </location>
</feature>
<comment type="similarity">
    <text evidence="3">Belongs to the NMT1/THI5 family.</text>
</comment>
<dbReference type="AlphaFoldDB" id="A0A4R9AKI5"/>
<evidence type="ECO:0000259" key="13">
    <source>
        <dbReference type="Pfam" id="PF09084"/>
    </source>
</evidence>
<keyword evidence="5" id="KW-0808">Transferase</keyword>
<evidence type="ECO:0000256" key="2">
    <source>
        <dbReference type="ARBA" id="ARBA00004948"/>
    </source>
</evidence>
<keyword evidence="15" id="KW-1185">Reference proteome</keyword>
<dbReference type="InterPro" id="IPR015168">
    <property type="entry name" value="SsuA/THI5"/>
</dbReference>
<dbReference type="PANTHER" id="PTHR31528">
    <property type="entry name" value="4-AMINO-5-HYDROXYMETHYL-2-METHYLPYRIMIDINE PHOSPHATE SYNTHASE THI11-RELATED"/>
    <property type="match status" value="1"/>
</dbReference>
<comment type="function">
    <text evidence="1">Responsible for the formation of the pyrimidine heterocycle in the thiamine biosynthesis pathway. Catalyzes the formation of hydroxymethylpyrimidine phosphate (HMP-P) from histidine and pyridoxal phosphate (PLP). The protein uses PLP and the active site histidine to form HMP-P, generating an inactive enzyme. The enzyme can only undergo a single turnover, which suggests it is a suicide enzyme.</text>
</comment>
<gene>
    <name evidence="14" type="ORF">E3T39_00585</name>
</gene>
<dbReference type="PANTHER" id="PTHR31528:SF1">
    <property type="entry name" value="4-AMINO-5-HYDROXYMETHYL-2-METHYLPYRIMIDINE PHOSPHATE SYNTHASE THI11-RELATED"/>
    <property type="match status" value="1"/>
</dbReference>
<dbReference type="Gene3D" id="3.40.190.10">
    <property type="entry name" value="Periplasmic binding protein-like II"/>
    <property type="match status" value="2"/>
</dbReference>
<organism evidence="14 15">
    <name type="scientific">Cryobacterium suzukii</name>
    <dbReference type="NCBI Taxonomy" id="1259198"/>
    <lineage>
        <taxon>Bacteria</taxon>
        <taxon>Bacillati</taxon>
        <taxon>Actinomycetota</taxon>
        <taxon>Actinomycetes</taxon>
        <taxon>Micrococcales</taxon>
        <taxon>Microbacteriaceae</taxon>
        <taxon>Cryobacterium</taxon>
    </lineage>
</organism>
<feature type="chain" id="PRO_5039423119" description="Thiamine pyrimidine synthase" evidence="12">
    <location>
        <begin position="19"/>
        <end position="382"/>
    </location>
</feature>
<keyword evidence="7" id="KW-0663">Pyridoxal phosphate</keyword>
<accession>A0A4R9AKI5</accession>
<evidence type="ECO:0000256" key="12">
    <source>
        <dbReference type="SAM" id="SignalP"/>
    </source>
</evidence>
<evidence type="ECO:0000256" key="11">
    <source>
        <dbReference type="ARBA" id="ARBA00048179"/>
    </source>
</evidence>
<evidence type="ECO:0000256" key="8">
    <source>
        <dbReference type="ARBA" id="ARBA00022977"/>
    </source>
</evidence>
<dbReference type="PROSITE" id="PS51257">
    <property type="entry name" value="PROKAR_LIPOPROTEIN"/>
    <property type="match status" value="1"/>
</dbReference>
<dbReference type="GO" id="GO:0009228">
    <property type="term" value="P:thiamine biosynthetic process"/>
    <property type="evidence" value="ECO:0007669"/>
    <property type="project" value="UniProtKB-KW"/>
</dbReference>
<evidence type="ECO:0000313" key="15">
    <source>
        <dbReference type="Proteomes" id="UP000298170"/>
    </source>
</evidence>
<evidence type="ECO:0000256" key="1">
    <source>
        <dbReference type="ARBA" id="ARBA00003469"/>
    </source>
</evidence>
<proteinExistence type="inferred from homology"/>
<evidence type="ECO:0000256" key="4">
    <source>
        <dbReference type="ARBA" id="ARBA00011738"/>
    </source>
</evidence>
<evidence type="ECO:0000256" key="7">
    <source>
        <dbReference type="ARBA" id="ARBA00022898"/>
    </source>
</evidence>
<evidence type="ECO:0000256" key="3">
    <source>
        <dbReference type="ARBA" id="ARBA00009406"/>
    </source>
</evidence>
<evidence type="ECO:0000256" key="5">
    <source>
        <dbReference type="ARBA" id="ARBA00022679"/>
    </source>
</evidence>
<feature type="signal peptide" evidence="12">
    <location>
        <begin position="1"/>
        <end position="18"/>
    </location>
</feature>
<dbReference type="OrthoDB" id="174578at2"/>
<evidence type="ECO:0000313" key="14">
    <source>
        <dbReference type="EMBL" id="TFD63239.1"/>
    </source>
</evidence>
<evidence type="ECO:0000256" key="9">
    <source>
        <dbReference type="ARBA" id="ARBA00023004"/>
    </source>
</evidence>
<comment type="caution">
    <text evidence="14">The sequence shown here is derived from an EMBL/GenBank/DDBJ whole genome shotgun (WGS) entry which is preliminary data.</text>
</comment>
<dbReference type="GO" id="GO:0016740">
    <property type="term" value="F:transferase activity"/>
    <property type="evidence" value="ECO:0007669"/>
    <property type="project" value="UniProtKB-KW"/>
</dbReference>
<evidence type="ECO:0000256" key="10">
    <source>
        <dbReference type="ARBA" id="ARBA00033171"/>
    </source>
</evidence>
<dbReference type="Pfam" id="PF09084">
    <property type="entry name" value="NMT1"/>
    <property type="match status" value="1"/>
</dbReference>
<keyword evidence="9" id="KW-0408">Iron</keyword>
<dbReference type="Proteomes" id="UP000298170">
    <property type="component" value="Unassembled WGS sequence"/>
</dbReference>
<keyword evidence="6" id="KW-0479">Metal-binding</keyword>
<dbReference type="EMBL" id="SOHJ01000001">
    <property type="protein sequence ID" value="TFD63239.1"/>
    <property type="molecule type" value="Genomic_DNA"/>
</dbReference>
<comment type="subunit">
    <text evidence="4">Homodimer.</text>
</comment>
<evidence type="ECO:0000256" key="6">
    <source>
        <dbReference type="ARBA" id="ARBA00022723"/>
    </source>
</evidence>
<keyword evidence="8" id="KW-0784">Thiamine biosynthesis</keyword>
<name>A0A4R9AKI5_9MICO</name>